<dbReference type="OrthoDB" id="5978462at2759"/>
<comment type="cofactor">
    <cofactor evidence="1">
        <name>a divalent metal cation</name>
        <dbReference type="ChEBI" id="CHEBI:60240"/>
    </cofactor>
</comment>
<evidence type="ECO:0000259" key="3">
    <source>
        <dbReference type="Pfam" id="PF13359"/>
    </source>
</evidence>
<keyword evidence="5" id="KW-1185">Reference proteome</keyword>
<protein>
    <recommendedName>
        <fullName evidence="3">DDE Tnp4 domain-containing protein</fullName>
    </recommendedName>
</protein>
<organism evidence="4 5">
    <name type="scientific">Mytilus coruscus</name>
    <name type="common">Sea mussel</name>
    <dbReference type="NCBI Taxonomy" id="42192"/>
    <lineage>
        <taxon>Eukaryota</taxon>
        <taxon>Metazoa</taxon>
        <taxon>Spiralia</taxon>
        <taxon>Lophotrochozoa</taxon>
        <taxon>Mollusca</taxon>
        <taxon>Bivalvia</taxon>
        <taxon>Autobranchia</taxon>
        <taxon>Pteriomorphia</taxon>
        <taxon>Mytilida</taxon>
        <taxon>Mytiloidea</taxon>
        <taxon>Mytilidae</taxon>
        <taxon>Mytilinae</taxon>
        <taxon>Mytilus</taxon>
    </lineage>
</organism>
<proteinExistence type="predicted"/>
<evidence type="ECO:0000256" key="2">
    <source>
        <dbReference type="ARBA" id="ARBA00022723"/>
    </source>
</evidence>
<evidence type="ECO:0000313" key="5">
    <source>
        <dbReference type="Proteomes" id="UP000507470"/>
    </source>
</evidence>
<dbReference type="Pfam" id="PF13359">
    <property type="entry name" value="DDE_Tnp_4"/>
    <property type="match status" value="1"/>
</dbReference>
<keyword evidence="2" id="KW-0479">Metal-binding</keyword>
<accession>A0A6J8C771</accession>
<evidence type="ECO:0000256" key="1">
    <source>
        <dbReference type="ARBA" id="ARBA00001968"/>
    </source>
</evidence>
<reference evidence="4 5" key="1">
    <citation type="submission" date="2020-06" db="EMBL/GenBank/DDBJ databases">
        <authorList>
            <person name="Li R."/>
            <person name="Bekaert M."/>
        </authorList>
    </citation>
    <scope>NUCLEOTIDE SEQUENCE [LARGE SCALE GENOMIC DNA]</scope>
    <source>
        <strain evidence="5">wild</strain>
    </source>
</reference>
<dbReference type="AlphaFoldDB" id="A0A6J8C771"/>
<gene>
    <name evidence="4" type="ORF">MCOR_26551</name>
</gene>
<dbReference type="InterPro" id="IPR027806">
    <property type="entry name" value="HARBI1_dom"/>
</dbReference>
<sequence>MFDILPRQVSRIVNEVWPVLYAMLCSNIIWPTRRQWRHKRGKWNKLKEAVGCIDGTSHAILRPSNEPQRMYYSGNRGFHCIHTQVIIDNNKTFVHVESGFFGHNKDANTFEMMTPIGDRRTLDIPRNCYILGDCIHPIVTPFTLAQLRRMSRNHRQVQKKINKTIRKYRVFVEHVIRLKDIPDSWNSLQT</sequence>
<evidence type="ECO:0000313" key="4">
    <source>
        <dbReference type="EMBL" id="CAC5391542.1"/>
    </source>
</evidence>
<dbReference type="GO" id="GO:0046872">
    <property type="term" value="F:metal ion binding"/>
    <property type="evidence" value="ECO:0007669"/>
    <property type="project" value="UniProtKB-KW"/>
</dbReference>
<feature type="domain" description="DDE Tnp4" evidence="3">
    <location>
        <begin position="53"/>
        <end position="178"/>
    </location>
</feature>
<dbReference type="Proteomes" id="UP000507470">
    <property type="component" value="Unassembled WGS sequence"/>
</dbReference>
<dbReference type="EMBL" id="CACVKT020004780">
    <property type="protein sequence ID" value="CAC5391542.1"/>
    <property type="molecule type" value="Genomic_DNA"/>
</dbReference>
<name>A0A6J8C771_MYTCO</name>